<dbReference type="EMBL" id="KI925008">
    <property type="protein sequence ID" value="ETW20979.1"/>
    <property type="molecule type" value="Genomic_DNA"/>
</dbReference>
<reference evidence="1 2" key="1">
    <citation type="submission" date="2013-02" db="EMBL/GenBank/DDBJ databases">
        <title>The Genome Annotation of Plasmodium falciparum Vietnam Oak-Knoll (FVO).</title>
        <authorList>
            <consortium name="The Broad Institute Genome Sequencing Platform"/>
            <consortium name="The Broad Institute Genome Sequencing Center for Infectious Disease"/>
            <person name="Neafsey D."/>
            <person name="Hoffman S."/>
            <person name="Volkman S."/>
            <person name="Rosenthal P."/>
            <person name="Walker B."/>
            <person name="Young S.K."/>
            <person name="Zeng Q."/>
            <person name="Gargeya S."/>
            <person name="Fitzgerald M."/>
            <person name="Haas B."/>
            <person name="Abouelleil A."/>
            <person name="Allen A.W."/>
            <person name="Alvarado L."/>
            <person name="Arachchi H.M."/>
            <person name="Berlin A.M."/>
            <person name="Chapman S.B."/>
            <person name="Gainer-Dewar J."/>
            <person name="Goldberg J."/>
            <person name="Griggs A."/>
            <person name="Gujja S."/>
            <person name="Hansen M."/>
            <person name="Howarth C."/>
            <person name="Imamovic A."/>
            <person name="Ireland A."/>
            <person name="Larimer J."/>
            <person name="McCowan C."/>
            <person name="Murphy C."/>
            <person name="Pearson M."/>
            <person name="Poon T.W."/>
            <person name="Priest M."/>
            <person name="Roberts A."/>
            <person name="Saif S."/>
            <person name="Shea T."/>
            <person name="Sisk P."/>
            <person name="Sykes S."/>
            <person name="Wortman J."/>
            <person name="Nusbaum C."/>
            <person name="Birren B."/>
        </authorList>
    </citation>
    <scope>NUCLEOTIDE SEQUENCE [LARGE SCALE GENOMIC DNA]</scope>
    <source>
        <strain evidence="2">Vietnam Oak-Knoll (FVO)</strain>
    </source>
</reference>
<dbReference type="SMR" id="A0A024VER8"/>
<dbReference type="AlphaFoldDB" id="A0A024VER8"/>
<dbReference type="OrthoDB" id="371183at2759"/>
<name>A0A024VER8_PLAFA</name>
<protein>
    <submittedName>
        <fullName evidence="1">Uncharacterized protein</fullName>
    </submittedName>
</protein>
<proteinExistence type="predicted"/>
<sequence>MSDVIKLCEAEELKELFIKEYNEYLKLIKNVELYYEKLEINWKKFHLFYQQNKKDPFEYHKEKNKHNKIKKVQNKKKNINIHSDYQSIEKYFKMIQKKEIQNNCHYYKKFDYDKDSFILFTLKKNVNNAVELYININIEKLNKIKNYLLNYINDFCKRQINQIINLIILCEIKLNNLYISQKNHFTNNNIKIKHIHLIKNIIHFNQQFIFEVTKNLIPFFTNFNIFSSPDYFNYQFNYFNNCVEIMGE</sequence>
<evidence type="ECO:0000313" key="1">
    <source>
        <dbReference type="EMBL" id="ETW20979.1"/>
    </source>
</evidence>
<gene>
    <name evidence="1" type="ORF">PFFVO_00103</name>
</gene>
<dbReference type="Proteomes" id="UP000030690">
    <property type="component" value="Unassembled WGS sequence"/>
</dbReference>
<reference evidence="1 2" key="2">
    <citation type="submission" date="2013-02" db="EMBL/GenBank/DDBJ databases">
        <title>The Genome Sequence of Plasmodium falciparum Vietnam Oak-Knoll (FVO).</title>
        <authorList>
            <consortium name="The Broad Institute Genome Sequencing Platform"/>
            <consortium name="The Broad Institute Genome Sequencing Center for Infectious Disease"/>
            <person name="Neafsey D."/>
            <person name="Cheeseman I."/>
            <person name="Volkman S."/>
            <person name="Adams J."/>
            <person name="Walker B."/>
            <person name="Young S.K."/>
            <person name="Zeng Q."/>
            <person name="Gargeya S."/>
            <person name="Fitzgerald M."/>
            <person name="Haas B."/>
            <person name="Abouelleil A."/>
            <person name="Alvarado L."/>
            <person name="Arachchi H.M."/>
            <person name="Berlin A.M."/>
            <person name="Chapman S.B."/>
            <person name="Dewar J."/>
            <person name="Goldberg J."/>
            <person name="Griggs A."/>
            <person name="Gujja S."/>
            <person name="Hansen M."/>
            <person name="Howarth C."/>
            <person name="Imamovic A."/>
            <person name="Larimer J."/>
            <person name="McCowan C."/>
            <person name="Murphy C."/>
            <person name="Neiman D."/>
            <person name="Pearson M."/>
            <person name="Priest M."/>
            <person name="Roberts A."/>
            <person name="Saif S."/>
            <person name="Shea T."/>
            <person name="Sisk P."/>
            <person name="Sykes S."/>
            <person name="Wortman J."/>
            <person name="Nusbaum C."/>
            <person name="Birren B."/>
        </authorList>
    </citation>
    <scope>NUCLEOTIDE SEQUENCE [LARGE SCALE GENOMIC DNA]</scope>
    <source>
        <strain evidence="2">Vietnam Oak-Knoll (FVO)</strain>
    </source>
</reference>
<organism evidence="1 2">
    <name type="scientific">Plasmodium falciparum Vietnam Oak-Knoll</name>
    <name type="common">FVO</name>
    <dbReference type="NCBI Taxonomy" id="1036723"/>
    <lineage>
        <taxon>Eukaryota</taxon>
        <taxon>Sar</taxon>
        <taxon>Alveolata</taxon>
        <taxon>Apicomplexa</taxon>
        <taxon>Aconoidasida</taxon>
        <taxon>Haemosporida</taxon>
        <taxon>Plasmodiidae</taxon>
        <taxon>Plasmodium</taxon>
        <taxon>Plasmodium (Laverania)</taxon>
    </lineage>
</organism>
<evidence type="ECO:0000313" key="2">
    <source>
        <dbReference type="Proteomes" id="UP000030690"/>
    </source>
</evidence>
<accession>A0A024VER8</accession>